<keyword evidence="3" id="KW-0732">Signal</keyword>
<gene>
    <name evidence="7" type="ORF">BG006_002047</name>
</gene>
<evidence type="ECO:0000256" key="1">
    <source>
        <dbReference type="ARBA" id="ARBA00001941"/>
    </source>
</evidence>
<dbReference type="Gene3D" id="3.20.20.370">
    <property type="entry name" value="Glycoside hydrolase/deacetylase"/>
    <property type="match status" value="1"/>
</dbReference>
<dbReference type="CDD" id="cd10951">
    <property type="entry name" value="CE4_ClCDA_like"/>
    <property type="match status" value="1"/>
</dbReference>
<reference evidence="7" key="1">
    <citation type="journal article" date="2020" name="Fungal Divers.">
        <title>Resolving the Mortierellaceae phylogeny through synthesis of multi-gene phylogenetics and phylogenomics.</title>
        <authorList>
            <person name="Vandepol N."/>
            <person name="Liber J."/>
            <person name="Desiro A."/>
            <person name="Na H."/>
            <person name="Kennedy M."/>
            <person name="Barry K."/>
            <person name="Grigoriev I.V."/>
            <person name="Miller A.N."/>
            <person name="O'Donnell K."/>
            <person name="Stajich J.E."/>
            <person name="Bonito G."/>
        </authorList>
    </citation>
    <scope>NUCLEOTIDE SEQUENCE</scope>
    <source>
        <strain evidence="7">NVP1</strain>
    </source>
</reference>
<dbReference type="GO" id="GO:0016810">
    <property type="term" value="F:hydrolase activity, acting on carbon-nitrogen (but not peptide) bonds"/>
    <property type="evidence" value="ECO:0007669"/>
    <property type="project" value="InterPro"/>
</dbReference>
<organism evidence="7 8">
    <name type="scientific">Podila minutissima</name>
    <dbReference type="NCBI Taxonomy" id="64525"/>
    <lineage>
        <taxon>Eukaryota</taxon>
        <taxon>Fungi</taxon>
        <taxon>Fungi incertae sedis</taxon>
        <taxon>Mucoromycota</taxon>
        <taxon>Mortierellomycotina</taxon>
        <taxon>Mortierellomycetes</taxon>
        <taxon>Mortierellales</taxon>
        <taxon>Mortierellaceae</taxon>
        <taxon>Podila</taxon>
    </lineage>
</organism>
<dbReference type="SUPFAM" id="SSF88713">
    <property type="entry name" value="Glycoside hydrolase/deacetylase"/>
    <property type="match status" value="1"/>
</dbReference>
<keyword evidence="5" id="KW-0119">Carbohydrate metabolism</keyword>
<proteinExistence type="predicted"/>
<comment type="caution">
    <text evidence="7">The sequence shown here is derived from an EMBL/GenBank/DDBJ whole genome shotgun (WGS) entry which is preliminary data.</text>
</comment>
<dbReference type="PROSITE" id="PS51677">
    <property type="entry name" value="NODB"/>
    <property type="match status" value="1"/>
</dbReference>
<evidence type="ECO:0000256" key="4">
    <source>
        <dbReference type="ARBA" id="ARBA00022801"/>
    </source>
</evidence>
<dbReference type="InterPro" id="IPR002509">
    <property type="entry name" value="NODB_dom"/>
</dbReference>
<evidence type="ECO:0000256" key="3">
    <source>
        <dbReference type="ARBA" id="ARBA00022729"/>
    </source>
</evidence>
<dbReference type="GO" id="GO:0046872">
    <property type="term" value="F:metal ion binding"/>
    <property type="evidence" value="ECO:0007669"/>
    <property type="project" value="UniProtKB-KW"/>
</dbReference>
<sequence length="274" mass="30517">MLVFASSIALIQASSLPAPVVVSTSPTPQAQLMDNDAQIPPMTPEEEHTAAKHFFEKRGAGSIVKSCHLENSIAITFDDGPFEFTNDLLDTLDRENVKVTFFLNGKNVGSIYDYSDIVKRAYRSGHHIGSHTWDHVDLSTVSLDEVADQMNRLDNYLKDILGVRPVFMRPPFGALNWQAQNWLINQGYTIVLWNIDTNDWRHPNNVEKSLDALRHALGSSGDQNHGFISLAHDTLDSTAIKLAPAVIQYAKQQGFNLVTIGDCLGQSPSQWYRP</sequence>
<dbReference type="Pfam" id="PF01522">
    <property type="entry name" value="Polysacc_deac_1"/>
    <property type="match status" value="1"/>
</dbReference>
<keyword evidence="8" id="KW-1185">Reference proteome</keyword>
<evidence type="ECO:0000256" key="5">
    <source>
        <dbReference type="ARBA" id="ARBA00023277"/>
    </source>
</evidence>
<keyword evidence="2" id="KW-0479">Metal-binding</keyword>
<evidence type="ECO:0000259" key="6">
    <source>
        <dbReference type="PROSITE" id="PS51677"/>
    </source>
</evidence>
<dbReference type="PANTHER" id="PTHR46471">
    <property type="entry name" value="CHITIN DEACETYLASE"/>
    <property type="match status" value="1"/>
</dbReference>
<dbReference type="EMBL" id="JAAAUY010001449">
    <property type="protein sequence ID" value="KAF9322792.1"/>
    <property type="molecule type" value="Genomic_DNA"/>
</dbReference>
<feature type="domain" description="NodB homology" evidence="6">
    <location>
        <begin position="71"/>
        <end position="258"/>
    </location>
</feature>
<dbReference type="InterPro" id="IPR011330">
    <property type="entry name" value="Glyco_hydro/deAcase_b/a-brl"/>
</dbReference>
<evidence type="ECO:0000313" key="7">
    <source>
        <dbReference type="EMBL" id="KAF9322792.1"/>
    </source>
</evidence>
<dbReference type="PANTHER" id="PTHR46471:SF2">
    <property type="entry name" value="CHITIN DEACETYLASE-RELATED"/>
    <property type="match status" value="1"/>
</dbReference>
<dbReference type="GO" id="GO:0005975">
    <property type="term" value="P:carbohydrate metabolic process"/>
    <property type="evidence" value="ECO:0007669"/>
    <property type="project" value="InterPro"/>
</dbReference>
<dbReference type="AlphaFoldDB" id="A0A9P5SD53"/>
<evidence type="ECO:0000256" key="2">
    <source>
        <dbReference type="ARBA" id="ARBA00022723"/>
    </source>
</evidence>
<name>A0A9P5SD53_9FUNG</name>
<comment type="cofactor">
    <cofactor evidence="1">
        <name>Co(2+)</name>
        <dbReference type="ChEBI" id="CHEBI:48828"/>
    </cofactor>
</comment>
<dbReference type="Proteomes" id="UP000696485">
    <property type="component" value="Unassembled WGS sequence"/>
</dbReference>
<keyword evidence="4" id="KW-0378">Hydrolase</keyword>
<accession>A0A9P5SD53</accession>
<protein>
    <recommendedName>
        <fullName evidence="6">NodB homology domain-containing protein</fullName>
    </recommendedName>
</protein>
<evidence type="ECO:0000313" key="8">
    <source>
        <dbReference type="Proteomes" id="UP000696485"/>
    </source>
</evidence>